<reference evidence="2 3" key="1">
    <citation type="journal article" date="2021" name="Elife">
        <title>Chloroplast acquisition without the gene transfer in kleptoplastic sea slugs, Plakobranchus ocellatus.</title>
        <authorList>
            <person name="Maeda T."/>
            <person name="Takahashi S."/>
            <person name="Yoshida T."/>
            <person name="Shimamura S."/>
            <person name="Takaki Y."/>
            <person name="Nagai Y."/>
            <person name="Toyoda A."/>
            <person name="Suzuki Y."/>
            <person name="Arimoto A."/>
            <person name="Ishii H."/>
            <person name="Satoh N."/>
            <person name="Nishiyama T."/>
            <person name="Hasebe M."/>
            <person name="Maruyama T."/>
            <person name="Minagawa J."/>
            <person name="Obokata J."/>
            <person name="Shigenobu S."/>
        </authorList>
    </citation>
    <scope>NUCLEOTIDE SEQUENCE [LARGE SCALE GENOMIC DNA]</scope>
</reference>
<dbReference type="Proteomes" id="UP000735302">
    <property type="component" value="Unassembled WGS sequence"/>
</dbReference>
<organism evidence="2 3">
    <name type="scientific">Plakobranchus ocellatus</name>
    <dbReference type="NCBI Taxonomy" id="259542"/>
    <lineage>
        <taxon>Eukaryota</taxon>
        <taxon>Metazoa</taxon>
        <taxon>Spiralia</taxon>
        <taxon>Lophotrochozoa</taxon>
        <taxon>Mollusca</taxon>
        <taxon>Gastropoda</taxon>
        <taxon>Heterobranchia</taxon>
        <taxon>Euthyneura</taxon>
        <taxon>Panpulmonata</taxon>
        <taxon>Sacoglossa</taxon>
        <taxon>Placobranchoidea</taxon>
        <taxon>Plakobranchidae</taxon>
        <taxon>Plakobranchus</taxon>
    </lineage>
</organism>
<gene>
    <name evidence="2" type="ORF">PoB_002614300</name>
</gene>
<feature type="compositionally biased region" description="Polar residues" evidence="1">
    <location>
        <begin position="77"/>
        <end position="96"/>
    </location>
</feature>
<name>A0AAV3ZZ17_9GAST</name>
<evidence type="ECO:0000256" key="1">
    <source>
        <dbReference type="SAM" id="MobiDB-lite"/>
    </source>
</evidence>
<evidence type="ECO:0000313" key="2">
    <source>
        <dbReference type="EMBL" id="GFN99637.1"/>
    </source>
</evidence>
<sequence length="96" mass="10545">MADNDSEDWPTGIRCVQFQKNSAFHSGIKCFPYSAMFGGEARGGLSTSTLPVDVIVRRGTEEDLLAITSIRPDYDNDNTVSPKRMVSQTGSKLQVM</sequence>
<comment type="caution">
    <text evidence="2">The sequence shown here is derived from an EMBL/GenBank/DDBJ whole genome shotgun (WGS) entry which is preliminary data.</text>
</comment>
<dbReference type="AlphaFoldDB" id="A0AAV3ZZ17"/>
<protein>
    <submittedName>
        <fullName evidence="2">Integrase core domain protein</fullName>
    </submittedName>
</protein>
<evidence type="ECO:0000313" key="3">
    <source>
        <dbReference type="Proteomes" id="UP000735302"/>
    </source>
</evidence>
<dbReference type="EMBL" id="BLXT01003003">
    <property type="protein sequence ID" value="GFN99637.1"/>
    <property type="molecule type" value="Genomic_DNA"/>
</dbReference>
<keyword evidence="3" id="KW-1185">Reference proteome</keyword>
<proteinExistence type="predicted"/>
<feature type="region of interest" description="Disordered" evidence="1">
    <location>
        <begin position="76"/>
        <end position="96"/>
    </location>
</feature>
<accession>A0AAV3ZZ17</accession>